<dbReference type="InterPro" id="IPR002798">
    <property type="entry name" value="SpoIIM-like"/>
</dbReference>
<feature type="transmembrane region" description="Helical" evidence="1">
    <location>
        <begin position="167"/>
        <end position="188"/>
    </location>
</feature>
<evidence type="ECO:0000313" key="2">
    <source>
        <dbReference type="EMBL" id="MBO4205641.1"/>
    </source>
</evidence>
<sequence length="333" mass="35095">MDLDAFAAEHGAEWRRLDVLTSRPGRSLSAAEVDELVVLYRRAATHLSMVQSRSPDPELTALLTRLVLRGRAAVSPSAGFRWSGLRDFFVVSFPLEVYRAAGWCTGVGAAFVALSAVLIAVVAGDPAVALRFMSQDQIDSLVQRDFEAYYSSGPAENFGFAVWTNNAWVSAVCLAAGVIVLPVLYVLWQNALNLGVVGGVMVGHGRSDTFFGLLLVHGLLELTCVFVAAGVGLRIGWSWLAPGPLRTRGEAVATAGRSGVAVALGLVPVLLVSGVVEAFVTPAALPSPVKLLLGTLVWLAFLGYVGVLGSAAARAGRSADVDWPDRAAQLPTV</sequence>
<feature type="transmembrane region" description="Helical" evidence="1">
    <location>
        <begin position="100"/>
        <end position="123"/>
    </location>
</feature>
<feature type="transmembrane region" description="Helical" evidence="1">
    <location>
        <begin position="292"/>
        <end position="313"/>
    </location>
</feature>
<accession>A0ABS3VMA7</accession>
<keyword evidence="1" id="KW-0472">Membrane</keyword>
<keyword evidence="3" id="KW-1185">Reference proteome</keyword>
<keyword evidence="1" id="KW-1133">Transmembrane helix</keyword>
<gene>
    <name evidence="2" type="ORF">GSF22_06415</name>
</gene>
<organism evidence="2 3">
    <name type="scientific">Micromonospora echinofusca</name>
    <dbReference type="NCBI Taxonomy" id="47858"/>
    <lineage>
        <taxon>Bacteria</taxon>
        <taxon>Bacillati</taxon>
        <taxon>Actinomycetota</taxon>
        <taxon>Actinomycetes</taxon>
        <taxon>Micromonosporales</taxon>
        <taxon>Micromonosporaceae</taxon>
        <taxon>Micromonospora</taxon>
    </lineage>
</organism>
<evidence type="ECO:0000313" key="3">
    <source>
        <dbReference type="Proteomes" id="UP000823521"/>
    </source>
</evidence>
<reference evidence="2 3" key="1">
    <citation type="submission" date="2019-12" db="EMBL/GenBank/DDBJ databases">
        <title>Whole genome sequencing of endophytic Actinobacterium Micromonospora sp. MPMI6T.</title>
        <authorList>
            <person name="Evv R."/>
            <person name="Podile A.R."/>
        </authorList>
    </citation>
    <scope>NUCLEOTIDE SEQUENCE [LARGE SCALE GENOMIC DNA]</scope>
    <source>
        <strain evidence="2 3">MPMI6</strain>
    </source>
</reference>
<dbReference type="PANTHER" id="PTHR35337:SF1">
    <property type="entry name" value="SLR1478 PROTEIN"/>
    <property type="match status" value="1"/>
</dbReference>
<comment type="caution">
    <text evidence="2">The sequence shown here is derived from an EMBL/GenBank/DDBJ whole genome shotgun (WGS) entry which is preliminary data.</text>
</comment>
<feature type="transmembrane region" description="Helical" evidence="1">
    <location>
        <begin position="260"/>
        <end position="280"/>
    </location>
</feature>
<feature type="transmembrane region" description="Helical" evidence="1">
    <location>
        <begin position="209"/>
        <end position="240"/>
    </location>
</feature>
<dbReference type="RefSeq" id="WP_208811819.1">
    <property type="nucleotide sequence ID" value="NZ_WVUH01000032.1"/>
</dbReference>
<evidence type="ECO:0000256" key="1">
    <source>
        <dbReference type="SAM" id="Phobius"/>
    </source>
</evidence>
<dbReference type="EMBL" id="WVUH01000032">
    <property type="protein sequence ID" value="MBO4205641.1"/>
    <property type="molecule type" value="Genomic_DNA"/>
</dbReference>
<name>A0ABS3VMA7_MICEH</name>
<proteinExistence type="predicted"/>
<protein>
    <submittedName>
        <fullName evidence="2">Stage II sporulation protein M</fullName>
    </submittedName>
</protein>
<keyword evidence="1" id="KW-0812">Transmembrane</keyword>
<dbReference type="PANTHER" id="PTHR35337">
    <property type="entry name" value="SLR1478 PROTEIN"/>
    <property type="match status" value="1"/>
</dbReference>
<dbReference type="Proteomes" id="UP000823521">
    <property type="component" value="Unassembled WGS sequence"/>
</dbReference>
<dbReference type="Pfam" id="PF01944">
    <property type="entry name" value="SpoIIM"/>
    <property type="match status" value="1"/>
</dbReference>